<dbReference type="RefSeq" id="WP_185130618.1">
    <property type="nucleotide sequence ID" value="NZ_JACJVO010000023.1"/>
</dbReference>
<dbReference type="GO" id="GO:0043565">
    <property type="term" value="F:sequence-specific DNA binding"/>
    <property type="evidence" value="ECO:0007669"/>
    <property type="project" value="InterPro"/>
</dbReference>
<dbReference type="PROSITE" id="PS50983">
    <property type="entry name" value="FE_B12_PBP"/>
    <property type="match status" value="1"/>
</dbReference>
<sequence length="533" mass="61023">MKERKKMESMWFKLRSAEKVRCADWRHPLGYLDSHLLLINVDGEPMVAVDGNLVRLHPGSAFVGLPGQLLQALPPGENGDLYILRFDTIEEDRCEKQGLRVTERSSAFPFAGEIALSDAVRTNEICLQAAMDWQCEGTRERLRAQAALLELISRLAEDGDSKASASEAALCRTIAYMERHSERNITIDELAEMAGLSRYYYMRLFKSSYGISAMDYLTELRMNKAKRLMEQSKPKLREIAGQVGYADEFYFIRKFKQQIGIPPATYIRNRKRRVAAYSFPNIGQLLALQIVPFAAPMDHGWTDLYRRKYRTDISTTLSHHYEFNLAALRDARPDCIIGVDAFLPPEEQQRVREIAPALFVPWRTDDWRGHLRRISEFLDMSEGAEAWLRRYDRLAARTREQVRRFVRQEKVLVVQRGEDGYHVYGRKTVAGVLYEDLGMTPAGRAAAIEFRETVAPEELARFEADRILLMLPGGGDPRGARERLASSEEWKRTAASLGGRVTPVEAWPWFDYSAYAQERFLLAAPAMFRAFSN</sequence>
<comment type="caution">
    <text evidence="6">The sequence shown here is derived from an EMBL/GenBank/DDBJ whole genome shotgun (WGS) entry which is preliminary data.</text>
</comment>
<dbReference type="Gene3D" id="3.40.50.1980">
    <property type="entry name" value="Nitrogenase molybdenum iron protein domain"/>
    <property type="match status" value="2"/>
</dbReference>
<keyword evidence="2" id="KW-0238">DNA-binding</keyword>
<evidence type="ECO:0000259" key="4">
    <source>
        <dbReference type="PROSITE" id="PS01124"/>
    </source>
</evidence>
<evidence type="ECO:0000256" key="2">
    <source>
        <dbReference type="ARBA" id="ARBA00023125"/>
    </source>
</evidence>
<dbReference type="SMART" id="SM00342">
    <property type="entry name" value="HTH_ARAC"/>
    <property type="match status" value="1"/>
</dbReference>
<evidence type="ECO:0000259" key="5">
    <source>
        <dbReference type="PROSITE" id="PS50983"/>
    </source>
</evidence>
<keyword evidence="7" id="KW-1185">Reference proteome</keyword>
<accession>A0A7X0VYH6</accession>
<proteinExistence type="predicted"/>
<evidence type="ECO:0000313" key="7">
    <source>
        <dbReference type="Proteomes" id="UP000564644"/>
    </source>
</evidence>
<dbReference type="InterPro" id="IPR002491">
    <property type="entry name" value="ABC_transptr_periplasmic_BD"/>
</dbReference>
<dbReference type="EMBL" id="JACJVO010000023">
    <property type="protein sequence ID" value="MBB6732953.1"/>
    <property type="molecule type" value="Genomic_DNA"/>
</dbReference>
<dbReference type="SUPFAM" id="SSF53807">
    <property type="entry name" value="Helical backbone' metal receptor"/>
    <property type="match status" value="1"/>
</dbReference>
<dbReference type="SUPFAM" id="SSF51215">
    <property type="entry name" value="Regulatory protein AraC"/>
    <property type="match status" value="1"/>
</dbReference>
<dbReference type="Proteomes" id="UP000564644">
    <property type="component" value="Unassembled WGS sequence"/>
</dbReference>
<dbReference type="PROSITE" id="PS01124">
    <property type="entry name" value="HTH_ARAC_FAMILY_2"/>
    <property type="match status" value="1"/>
</dbReference>
<dbReference type="Pfam" id="PF12833">
    <property type="entry name" value="HTH_18"/>
    <property type="match status" value="1"/>
</dbReference>
<gene>
    <name evidence="6" type="ORF">H7C18_18720</name>
</gene>
<keyword evidence="3" id="KW-0804">Transcription</keyword>
<dbReference type="InterPro" id="IPR018060">
    <property type="entry name" value="HTH_AraC"/>
</dbReference>
<dbReference type="InterPro" id="IPR009057">
    <property type="entry name" value="Homeodomain-like_sf"/>
</dbReference>
<keyword evidence="1" id="KW-0805">Transcription regulation</keyword>
<evidence type="ECO:0000313" key="6">
    <source>
        <dbReference type="EMBL" id="MBB6732953.1"/>
    </source>
</evidence>
<name>A0A7X0VYH6_9BACL</name>
<feature type="domain" description="Fe/B12 periplasmic-binding" evidence="5">
    <location>
        <begin position="273"/>
        <end position="533"/>
    </location>
</feature>
<dbReference type="InterPro" id="IPR050204">
    <property type="entry name" value="AraC_XylS_family_regulators"/>
</dbReference>
<feature type="domain" description="HTH araC/xylS-type" evidence="4">
    <location>
        <begin position="171"/>
        <end position="269"/>
    </location>
</feature>
<evidence type="ECO:0000256" key="3">
    <source>
        <dbReference type="ARBA" id="ARBA00023163"/>
    </source>
</evidence>
<organism evidence="6 7">
    <name type="scientific">Cohnella zeiphila</name>
    <dbReference type="NCBI Taxonomy" id="2761120"/>
    <lineage>
        <taxon>Bacteria</taxon>
        <taxon>Bacillati</taxon>
        <taxon>Bacillota</taxon>
        <taxon>Bacilli</taxon>
        <taxon>Bacillales</taxon>
        <taxon>Paenibacillaceae</taxon>
        <taxon>Cohnella</taxon>
    </lineage>
</organism>
<dbReference type="AlphaFoldDB" id="A0A7X0VYH6"/>
<dbReference type="PANTHER" id="PTHR46796:SF6">
    <property type="entry name" value="ARAC SUBFAMILY"/>
    <property type="match status" value="1"/>
</dbReference>
<dbReference type="SUPFAM" id="SSF46689">
    <property type="entry name" value="Homeodomain-like"/>
    <property type="match status" value="2"/>
</dbReference>
<dbReference type="InterPro" id="IPR037923">
    <property type="entry name" value="HTH-like"/>
</dbReference>
<dbReference type="Pfam" id="PF01497">
    <property type="entry name" value="Peripla_BP_2"/>
    <property type="match status" value="1"/>
</dbReference>
<dbReference type="PANTHER" id="PTHR46796">
    <property type="entry name" value="HTH-TYPE TRANSCRIPTIONAL ACTIVATOR RHAS-RELATED"/>
    <property type="match status" value="1"/>
</dbReference>
<protein>
    <submittedName>
        <fullName evidence="6">Helix-turn-helix domain-containing protein</fullName>
    </submittedName>
</protein>
<dbReference type="Gene3D" id="1.10.10.60">
    <property type="entry name" value="Homeodomain-like"/>
    <property type="match status" value="2"/>
</dbReference>
<evidence type="ECO:0000256" key="1">
    <source>
        <dbReference type="ARBA" id="ARBA00023015"/>
    </source>
</evidence>
<dbReference type="GO" id="GO:0003700">
    <property type="term" value="F:DNA-binding transcription factor activity"/>
    <property type="evidence" value="ECO:0007669"/>
    <property type="project" value="InterPro"/>
</dbReference>
<reference evidence="6 7" key="1">
    <citation type="submission" date="2020-08" db="EMBL/GenBank/DDBJ databases">
        <title>Cohnella phylogeny.</title>
        <authorList>
            <person name="Dunlap C."/>
        </authorList>
    </citation>
    <scope>NUCLEOTIDE SEQUENCE [LARGE SCALE GENOMIC DNA]</scope>
    <source>
        <strain evidence="6 7">CBP 2801</strain>
    </source>
</reference>